<accession>A0ABV0RSR0</accession>
<dbReference type="GO" id="GO:0005524">
    <property type="term" value="F:ATP binding"/>
    <property type="evidence" value="ECO:0007669"/>
    <property type="project" value="UniProtKB-KW"/>
</dbReference>
<sequence length="114" mass="13129">MEVASGEYGDQMVRLVKAVQNRKSEEDHQTQLNGDTSVHPLLWQEESSSSEGCHSFSASCKTQFCILFRRTFLSILRDSVRKLVSPQELLDASHHHLRFYSDTYKTKLRVETLP</sequence>
<keyword evidence="1" id="KW-0547">Nucleotide-binding</keyword>
<evidence type="ECO:0000313" key="1">
    <source>
        <dbReference type="EMBL" id="MEQ2210702.1"/>
    </source>
</evidence>
<evidence type="ECO:0000313" key="2">
    <source>
        <dbReference type="Proteomes" id="UP001434883"/>
    </source>
</evidence>
<name>A0ABV0RSR0_9TELE</name>
<comment type="caution">
    <text evidence="1">The sequence shown here is derived from an EMBL/GenBank/DDBJ whole genome shotgun (WGS) entry which is preliminary data.</text>
</comment>
<keyword evidence="1" id="KW-0067">ATP-binding</keyword>
<organism evidence="1 2">
    <name type="scientific">Xenoophorus captivus</name>
    <dbReference type="NCBI Taxonomy" id="1517983"/>
    <lineage>
        <taxon>Eukaryota</taxon>
        <taxon>Metazoa</taxon>
        <taxon>Chordata</taxon>
        <taxon>Craniata</taxon>
        <taxon>Vertebrata</taxon>
        <taxon>Euteleostomi</taxon>
        <taxon>Actinopterygii</taxon>
        <taxon>Neopterygii</taxon>
        <taxon>Teleostei</taxon>
        <taxon>Neoteleostei</taxon>
        <taxon>Acanthomorphata</taxon>
        <taxon>Ovalentaria</taxon>
        <taxon>Atherinomorphae</taxon>
        <taxon>Cyprinodontiformes</taxon>
        <taxon>Goodeidae</taxon>
        <taxon>Xenoophorus</taxon>
    </lineage>
</organism>
<dbReference type="Proteomes" id="UP001434883">
    <property type="component" value="Unassembled WGS sequence"/>
</dbReference>
<proteinExistence type="predicted"/>
<reference evidence="1 2" key="1">
    <citation type="submission" date="2021-06" db="EMBL/GenBank/DDBJ databases">
        <authorList>
            <person name="Palmer J.M."/>
        </authorList>
    </citation>
    <scope>NUCLEOTIDE SEQUENCE [LARGE SCALE GENOMIC DNA]</scope>
    <source>
        <strain evidence="1 2">XC_2019</strain>
        <tissue evidence="1">Muscle</tissue>
    </source>
</reference>
<protein>
    <submittedName>
        <fullName evidence="1">ATP-binding cassette sub- G member 1</fullName>
    </submittedName>
</protein>
<keyword evidence="2" id="KW-1185">Reference proteome</keyword>
<dbReference type="EMBL" id="JAHRIN010054151">
    <property type="protein sequence ID" value="MEQ2210702.1"/>
    <property type="molecule type" value="Genomic_DNA"/>
</dbReference>
<gene>
    <name evidence="1" type="primary">ABCG1</name>
    <name evidence="1" type="ORF">XENOCAPTIV_017891</name>
</gene>